<proteinExistence type="predicted"/>
<evidence type="ECO:0000256" key="1">
    <source>
        <dbReference type="SAM" id="Phobius"/>
    </source>
</evidence>
<gene>
    <name evidence="2" type="ORF">SAMN04490194_0673</name>
</gene>
<evidence type="ECO:0000313" key="3">
    <source>
        <dbReference type="Proteomes" id="UP000198985"/>
    </source>
</evidence>
<name>A0A1H5FA38_9PSED</name>
<dbReference type="EMBL" id="FNTY01000002">
    <property type="protein sequence ID" value="SEE00251.1"/>
    <property type="molecule type" value="Genomic_DNA"/>
</dbReference>
<protein>
    <submittedName>
        <fullName evidence="2">Uncharacterized protein</fullName>
    </submittedName>
</protein>
<organism evidence="2 3">
    <name type="scientific">Pseudomonas migulae</name>
    <dbReference type="NCBI Taxonomy" id="78543"/>
    <lineage>
        <taxon>Bacteria</taxon>
        <taxon>Pseudomonadati</taxon>
        <taxon>Pseudomonadota</taxon>
        <taxon>Gammaproteobacteria</taxon>
        <taxon>Pseudomonadales</taxon>
        <taxon>Pseudomonadaceae</taxon>
        <taxon>Pseudomonas</taxon>
    </lineage>
</organism>
<dbReference type="AlphaFoldDB" id="A0A1H5FA38"/>
<reference evidence="2 3" key="1">
    <citation type="submission" date="2016-10" db="EMBL/GenBank/DDBJ databases">
        <authorList>
            <person name="de Groot N.N."/>
        </authorList>
    </citation>
    <scope>NUCLEOTIDE SEQUENCE [LARGE SCALE GENOMIC DNA]</scope>
    <source>
        <strain evidence="2 3">BS3662</strain>
    </source>
</reference>
<dbReference type="Proteomes" id="UP000198985">
    <property type="component" value="Unassembled WGS sequence"/>
</dbReference>
<feature type="transmembrane region" description="Helical" evidence="1">
    <location>
        <begin position="56"/>
        <end position="78"/>
    </location>
</feature>
<keyword evidence="1" id="KW-0472">Membrane</keyword>
<sequence>MPKPQKQQNPQLAGFGLFRMGWSHPERSLACCSVNLNEQQACELNSKKARPKGGIVPGYLSPLFAFLICWIVCSVSAMQSFVPSLVPFA</sequence>
<keyword evidence="1" id="KW-1133">Transmembrane helix</keyword>
<evidence type="ECO:0000313" key="2">
    <source>
        <dbReference type="EMBL" id="SEE00251.1"/>
    </source>
</evidence>
<accession>A0A1H5FA38</accession>
<keyword evidence="1" id="KW-0812">Transmembrane</keyword>